<dbReference type="AlphaFoldDB" id="A0A7M2YBD8"/>
<dbReference type="Proteomes" id="UP000594195">
    <property type="component" value="Chromosome"/>
</dbReference>
<gene>
    <name evidence="1" type="ORF">Q73A0000_11310</name>
</gene>
<reference evidence="1 2" key="1">
    <citation type="submission" date="2019-05" db="EMBL/GenBank/DDBJ databases">
        <title>Chryseobacterium sp. isolated from King George Island, maritime Antarctica.</title>
        <authorList>
            <person name="Peng X."/>
        </authorList>
    </citation>
    <scope>NUCLEOTIDE SEQUENCE [LARGE SCALE GENOMIC DNA]</scope>
    <source>
        <strain evidence="1 2">7-3A</strain>
    </source>
</reference>
<name>A0A7M2YBD8_9FLAO</name>
<sequence>MKLFFTLFSIFLLNIFVSCNSENRDNSRAYVEGKITGNQLYFNEIKVFIKSDGKNIAETIPTGSGEFVLSGPLLSDTFSLVLNKKIKSFSSSKTGCTISTDSLEILIPSGNTYVIFNEINLK</sequence>
<accession>A0A7M2YBD8</accession>
<evidence type="ECO:0000313" key="1">
    <source>
        <dbReference type="EMBL" id="QOW10904.1"/>
    </source>
</evidence>
<keyword evidence="2" id="KW-1185">Reference proteome</keyword>
<evidence type="ECO:0000313" key="2">
    <source>
        <dbReference type="Proteomes" id="UP000594195"/>
    </source>
</evidence>
<organism evidence="1 2">
    <name type="scientific">Kaistella flava</name>
    <name type="common">ex Peng et al. 2021</name>
    <dbReference type="NCBI Taxonomy" id="2038776"/>
    <lineage>
        <taxon>Bacteria</taxon>
        <taxon>Pseudomonadati</taxon>
        <taxon>Bacteroidota</taxon>
        <taxon>Flavobacteriia</taxon>
        <taxon>Flavobacteriales</taxon>
        <taxon>Weeksellaceae</taxon>
        <taxon>Chryseobacterium group</taxon>
        <taxon>Kaistella</taxon>
    </lineage>
</organism>
<proteinExistence type="predicted"/>
<dbReference type="KEGG" id="kfa:Q73A0000_11310"/>
<dbReference type="PROSITE" id="PS51257">
    <property type="entry name" value="PROKAR_LIPOPROTEIN"/>
    <property type="match status" value="1"/>
</dbReference>
<dbReference type="RefSeq" id="WP_193811071.1">
    <property type="nucleotide sequence ID" value="NZ_CP040442.1"/>
</dbReference>
<evidence type="ECO:0008006" key="3">
    <source>
        <dbReference type="Google" id="ProtNLM"/>
    </source>
</evidence>
<dbReference type="EMBL" id="CP040442">
    <property type="protein sequence ID" value="QOW10904.1"/>
    <property type="molecule type" value="Genomic_DNA"/>
</dbReference>
<protein>
    <recommendedName>
        <fullName evidence="3">DUF4369 domain-containing protein</fullName>
    </recommendedName>
</protein>